<name>A0A2A9MEX5_BESBE</name>
<feature type="compositionally biased region" description="Basic and acidic residues" evidence="2">
    <location>
        <begin position="79"/>
        <end position="90"/>
    </location>
</feature>
<comment type="caution">
    <text evidence="5">The sequence shown here is derived from an EMBL/GenBank/DDBJ whole genome shotgun (WGS) entry which is preliminary data.</text>
</comment>
<feature type="compositionally biased region" description="Basic residues" evidence="2">
    <location>
        <begin position="249"/>
        <end position="263"/>
    </location>
</feature>
<comment type="similarity">
    <text evidence="1">Belongs to the AATF family.</text>
</comment>
<protein>
    <recommendedName>
        <fullName evidence="7">Apoptosis antagonizing transcription factor</fullName>
    </recommendedName>
</protein>
<feature type="region of interest" description="Disordered" evidence="2">
    <location>
        <begin position="158"/>
        <end position="183"/>
    </location>
</feature>
<dbReference type="STRING" id="94643.A0A2A9MEX5"/>
<accession>A0A2A9MEX5</accession>
<reference evidence="5 6" key="1">
    <citation type="submission" date="2017-09" db="EMBL/GenBank/DDBJ databases">
        <title>Genome sequencing of Besnoitia besnoiti strain Bb-Ger1.</title>
        <authorList>
            <person name="Schares G."/>
            <person name="Venepally P."/>
            <person name="Lorenzi H.A."/>
        </authorList>
    </citation>
    <scope>NUCLEOTIDE SEQUENCE [LARGE SCALE GENOMIC DNA]</scope>
    <source>
        <strain evidence="5 6">Bb-Ger1</strain>
    </source>
</reference>
<feature type="compositionally biased region" description="Low complexity" evidence="2">
    <location>
        <begin position="387"/>
        <end position="399"/>
    </location>
</feature>
<keyword evidence="6" id="KW-1185">Reference proteome</keyword>
<feature type="domain" description="AATF leucine zipper-containing" evidence="4">
    <location>
        <begin position="104"/>
        <end position="246"/>
    </location>
</feature>
<dbReference type="InterPro" id="IPR025160">
    <property type="entry name" value="AATF"/>
</dbReference>
<dbReference type="VEuPathDB" id="ToxoDB:BESB_073750"/>
<dbReference type="KEGG" id="bbes:BESB_073750"/>
<evidence type="ECO:0008006" key="7">
    <source>
        <dbReference type="Google" id="ProtNLM"/>
    </source>
</evidence>
<evidence type="ECO:0000259" key="3">
    <source>
        <dbReference type="Pfam" id="PF08164"/>
    </source>
</evidence>
<gene>
    <name evidence="5" type="ORF">BESB_073750</name>
</gene>
<feature type="compositionally biased region" description="Acidic residues" evidence="2">
    <location>
        <begin position="220"/>
        <end position="230"/>
    </location>
</feature>
<sequence>MPPASMDNESIASSDFASDGEDGEGMSAGFSVSDSDEGDAPSVDPTGAGGVAQKKGEGPWRLELNSNLASQAHRLALKEQKRARGEKEGTLRLTAPEQSPESQRKKGQQIQKQQGIIADLLALRIRLNGALRGCNRLPNAHMFALLSEFMGNARKDLKQTREREQGATANEDSSSPSAGTVSTSLSVSLNGLREEAAGLVEDLLALQGALLEQNGFRADFEEEDEEEDDAAAVAAERSGAEHEDSWERRRLRWRQAQRSLRHRRTDDAEAEDAEASRGKEGGGSKKRKAAAVLSSDEEDAFTDADEAKTPVELSVWTDTVDAFWRRKARRLCLENADAWHATVDPRSQSFRSMSQPPSQQLHHAMTTQYSRLLTRALRSAHIPLSATASATARSAAPDPTSRHGESGSSSEGCVPCHVVGCSTLQKLVHRSGEGEREAAGTASILADLLRHDFYDDGDFYVELLKQVVKQGGALDSSDTLDKEKSLLKLRNKLNRNRTDVDRRASKGRKIRYQPIEKLQNLVAAIPWQPNVDALPGAGDETMVNRLMRQLFADD</sequence>
<feature type="domain" description="Apoptosis-antagonizing transcription factor C-terminal" evidence="3">
    <location>
        <begin position="460"/>
        <end position="551"/>
    </location>
</feature>
<evidence type="ECO:0000259" key="4">
    <source>
        <dbReference type="Pfam" id="PF13339"/>
    </source>
</evidence>
<dbReference type="PANTHER" id="PTHR15565:SF0">
    <property type="entry name" value="PROTEIN AATF"/>
    <property type="match status" value="1"/>
</dbReference>
<feature type="compositionally biased region" description="Low complexity" evidence="2">
    <location>
        <begin position="173"/>
        <end position="183"/>
    </location>
</feature>
<dbReference type="GeneID" id="40312301"/>
<proteinExistence type="inferred from homology"/>
<feature type="compositionally biased region" description="Basic and acidic residues" evidence="2">
    <location>
        <begin position="274"/>
        <end position="283"/>
    </location>
</feature>
<dbReference type="RefSeq" id="XP_029218232.1">
    <property type="nucleotide sequence ID" value="XM_029365748.1"/>
</dbReference>
<feature type="region of interest" description="Disordered" evidence="2">
    <location>
        <begin position="220"/>
        <end position="291"/>
    </location>
</feature>
<evidence type="ECO:0000313" key="5">
    <source>
        <dbReference type="EMBL" id="PFH34223.1"/>
    </source>
</evidence>
<dbReference type="Pfam" id="PF08164">
    <property type="entry name" value="TRAUB"/>
    <property type="match status" value="1"/>
</dbReference>
<evidence type="ECO:0000256" key="2">
    <source>
        <dbReference type="SAM" id="MobiDB-lite"/>
    </source>
</evidence>
<evidence type="ECO:0000256" key="1">
    <source>
        <dbReference type="ARBA" id="ARBA00008966"/>
    </source>
</evidence>
<feature type="compositionally biased region" description="Polar residues" evidence="2">
    <location>
        <begin position="7"/>
        <end position="16"/>
    </location>
</feature>
<dbReference type="Proteomes" id="UP000224006">
    <property type="component" value="Unassembled WGS sequence"/>
</dbReference>
<feature type="compositionally biased region" description="Basic and acidic residues" evidence="2">
    <location>
        <begin position="238"/>
        <end position="248"/>
    </location>
</feature>
<dbReference type="OrthoDB" id="5783963at2759"/>
<dbReference type="AlphaFoldDB" id="A0A2A9MEX5"/>
<dbReference type="GO" id="GO:0005730">
    <property type="term" value="C:nucleolus"/>
    <property type="evidence" value="ECO:0007669"/>
    <property type="project" value="TreeGrafter"/>
</dbReference>
<dbReference type="PANTHER" id="PTHR15565">
    <property type="entry name" value="AATF PROTEIN APOPTOSIS ANTAGONIZING TRANSCRIPTION FACTOR"/>
    <property type="match status" value="1"/>
</dbReference>
<dbReference type="Pfam" id="PF13339">
    <property type="entry name" value="AATF-Che1"/>
    <property type="match status" value="1"/>
</dbReference>
<feature type="region of interest" description="Disordered" evidence="2">
    <location>
        <begin position="1"/>
        <end position="60"/>
    </location>
</feature>
<evidence type="ECO:0000313" key="6">
    <source>
        <dbReference type="Proteomes" id="UP000224006"/>
    </source>
</evidence>
<dbReference type="InterPro" id="IPR012617">
    <property type="entry name" value="AATF_C"/>
</dbReference>
<dbReference type="EMBL" id="NWUJ01000007">
    <property type="protein sequence ID" value="PFH34223.1"/>
    <property type="molecule type" value="Genomic_DNA"/>
</dbReference>
<organism evidence="5 6">
    <name type="scientific">Besnoitia besnoiti</name>
    <name type="common">Apicomplexan protozoan</name>
    <dbReference type="NCBI Taxonomy" id="94643"/>
    <lineage>
        <taxon>Eukaryota</taxon>
        <taxon>Sar</taxon>
        <taxon>Alveolata</taxon>
        <taxon>Apicomplexa</taxon>
        <taxon>Conoidasida</taxon>
        <taxon>Coccidia</taxon>
        <taxon>Eucoccidiorida</taxon>
        <taxon>Eimeriorina</taxon>
        <taxon>Sarcocystidae</taxon>
        <taxon>Besnoitia</taxon>
    </lineage>
</organism>
<dbReference type="InterPro" id="IPR039223">
    <property type="entry name" value="AATF/Bfr2"/>
</dbReference>
<feature type="region of interest" description="Disordered" evidence="2">
    <location>
        <begin position="387"/>
        <end position="412"/>
    </location>
</feature>
<feature type="region of interest" description="Disordered" evidence="2">
    <location>
        <begin position="79"/>
        <end position="110"/>
    </location>
</feature>